<accession>A0A177N1J1</accession>
<dbReference type="InterPro" id="IPR009739">
    <property type="entry name" value="LprI-like_N"/>
</dbReference>
<gene>
    <name evidence="2" type="ORF">A1359_01605</name>
</gene>
<dbReference type="EMBL" id="LUUI01000137">
    <property type="protein sequence ID" value="OAI11752.1"/>
    <property type="molecule type" value="Genomic_DNA"/>
</dbReference>
<dbReference type="Pfam" id="PF07007">
    <property type="entry name" value="LprI"/>
    <property type="match status" value="1"/>
</dbReference>
<proteinExistence type="predicted"/>
<dbReference type="STRING" id="980561.A1359_01605"/>
<reference evidence="2 3" key="1">
    <citation type="submission" date="2016-03" db="EMBL/GenBank/DDBJ databases">
        <authorList>
            <person name="Ploux O."/>
        </authorList>
    </citation>
    <scope>NUCLEOTIDE SEQUENCE [LARGE SCALE GENOMIC DNA]</scope>
    <source>
        <strain evidence="2 3">R-45370</strain>
    </source>
</reference>
<organism evidence="2 3">
    <name type="scientific">Methylomonas lenta</name>
    <dbReference type="NCBI Taxonomy" id="980561"/>
    <lineage>
        <taxon>Bacteria</taxon>
        <taxon>Pseudomonadati</taxon>
        <taxon>Pseudomonadota</taxon>
        <taxon>Gammaproteobacteria</taxon>
        <taxon>Methylococcales</taxon>
        <taxon>Methylococcaceae</taxon>
        <taxon>Methylomonas</taxon>
    </lineage>
</organism>
<comment type="caution">
    <text evidence="2">The sequence shown here is derived from an EMBL/GenBank/DDBJ whole genome shotgun (WGS) entry which is preliminary data.</text>
</comment>
<keyword evidence="3" id="KW-1185">Reference proteome</keyword>
<feature type="domain" description="Lysozyme inhibitor LprI-like N-terminal" evidence="1">
    <location>
        <begin position="13"/>
        <end position="110"/>
    </location>
</feature>
<evidence type="ECO:0000313" key="3">
    <source>
        <dbReference type="Proteomes" id="UP000078476"/>
    </source>
</evidence>
<evidence type="ECO:0000259" key="1">
    <source>
        <dbReference type="Pfam" id="PF07007"/>
    </source>
</evidence>
<sequence>MASANAADSIDNCLEKANTQLEINLCDNDEQSLADKELNQIYQAVLKQHQNNKKFIEKLKNSQRAWLKWRDAEMEAIFPEKDQPGYYGSSFAGCWANQLALLTRERSRQLKIWLEGIEEGDICSGSYPIKQ</sequence>
<dbReference type="Gene3D" id="1.20.1270.180">
    <property type="match status" value="1"/>
</dbReference>
<name>A0A177N1J1_9GAMM</name>
<dbReference type="AlphaFoldDB" id="A0A177N1J1"/>
<dbReference type="Proteomes" id="UP000078476">
    <property type="component" value="Unassembled WGS sequence"/>
</dbReference>
<protein>
    <recommendedName>
        <fullName evidence="1">Lysozyme inhibitor LprI-like N-terminal domain-containing protein</fullName>
    </recommendedName>
</protein>
<evidence type="ECO:0000313" key="2">
    <source>
        <dbReference type="EMBL" id="OAI11752.1"/>
    </source>
</evidence>